<accession>A0A9D4M3T0</accession>
<sequence length="165" mass="18949">MDRQCERAYVNPVHEPLTAAHNRPCWQRISVASSLISPNARIGQWNYDVYDADDDDDDDYDKHLLAHKNPSRRQSNDKRTALLGTLEGGRYRGRQKKSWIDDQKELTSLPLRYYKCLRRLLHISCIDHNINEYGSTCWPIIASPGDHQTTEAGLDGTRHQAQCAS</sequence>
<dbReference type="EMBL" id="JAIWYP010000002">
    <property type="protein sequence ID" value="KAH3867896.1"/>
    <property type="molecule type" value="Genomic_DNA"/>
</dbReference>
<keyword evidence="2" id="KW-1185">Reference proteome</keyword>
<proteinExistence type="predicted"/>
<comment type="caution">
    <text evidence="1">The sequence shown here is derived from an EMBL/GenBank/DDBJ whole genome shotgun (WGS) entry which is preliminary data.</text>
</comment>
<name>A0A9D4M3T0_DREPO</name>
<evidence type="ECO:0000313" key="2">
    <source>
        <dbReference type="Proteomes" id="UP000828390"/>
    </source>
</evidence>
<reference evidence="1" key="1">
    <citation type="journal article" date="2019" name="bioRxiv">
        <title>The Genome of the Zebra Mussel, Dreissena polymorpha: A Resource for Invasive Species Research.</title>
        <authorList>
            <person name="McCartney M.A."/>
            <person name="Auch B."/>
            <person name="Kono T."/>
            <person name="Mallez S."/>
            <person name="Zhang Y."/>
            <person name="Obille A."/>
            <person name="Becker A."/>
            <person name="Abrahante J.E."/>
            <person name="Garbe J."/>
            <person name="Badalamenti J.P."/>
            <person name="Herman A."/>
            <person name="Mangelson H."/>
            <person name="Liachko I."/>
            <person name="Sullivan S."/>
            <person name="Sone E.D."/>
            <person name="Koren S."/>
            <person name="Silverstein K.A.T."/>
            <person name="Beckman K.B."/>
            <person name="Gohl D.M."/>
        </authorList>
    </citation>
    <scope>NUCLEOTIDE SEQUENCE</scope>
    <source>
        <strain evidence="1">Duluth1</strain>
        <tissue evidence="1">Whole animal</tissue>
    </source>
</reference>
<protein>
    <submittedName>
        <fullName evidence="1">Uncharacterized protein</fullName>
    </submittedName>
</protein>
<dbReference type="Proteomes" id="UP000828390">
    <property type="component" value="Unassembled WGS sequence"/>
</dbReference>
<reference evidence="1" key="2">
    <citation type="submission" date="2020-11" db="EMBL/GenBank/DDBJ databases">
        <authorList>
            <person name="McCartney M.A."/>
            <person name="Auch B."/>
            <person name="Kono T."/>
            <person name="Mallez S."/>
            <person name="Becker A."/>
            <person name="Gohl D.M."/>
            <person name="Silverstein K.A.T."/>
            <person name="Koren S."/>
            <person name="Bechman K.B."/>
            <person name="Herman A."/>
            <person name="Abrahante J.E."/>
            <person name="Garbe J."/>
        </authorList>
    </citation>
    <scope>NUCLEOTIDE SEQUENCE</scope>
    <source>
        <strain evidence="1">Duluth1</strain>
        <tissue evidence="1">Whole animal</tissue>
    </source>
</reference>
<evidence type="ECO:0000313" key="1">
    <source>
        <dbReference type="EMBL" id="KAH3867896.1"/>
    </source>
</evidence>
<gene>
    <name evidence="1" type="ORF">DPMN_031033</name>
</gene>
<dbReference type="AlphaFoldDB" id="A0A9D4M3T0"/>
<organism evidence="1 2">
    <name type="scientific">Dreissena polymorpha</name>
    <name type="common">Zebra mussel</name>
    <name type="synonym">Mytilus polymorpha</name>
    <dbReference type="NCBI Taxonomy" id="45954"/>
    <lineage>
        <taxon>Eukaryota</taxon>
        <taxon>Metazoa</taxon>
        <taxon>Spiralia</taxon>
        <taxon>Lophotrochozoa</taxon>
        <taxon>Mollusca</taxon>
        <taxon>Bivalvia</taxon>
        <taxon>Autobranchia</taxon>
        <taxon>Heteroconchia</taxon>
        <taxon>Euheterodonta</taxon>
        <taxon>Imparidentia</taxon>
        <taxon>Neoheterodontei</taxon>
        <taxon>Myida</taxon>
        <taxon>Dreissenoidea</taxon>
        <taxon>Dreissenidae</taxon>
        <taxon>Dreissena</taxon>
    </lineage>
</organism>